<reference evidence="2" key="1">
    <citation type="submission" date="2023-03" db="EMBL/GenBank/DDBJ databases">
        <title>Massive genome expansion in bonnet fungi (Mycena s.s.) driven by repeated elements and novel gene families across ecological guilds.</title>
        <authorList>
            <consortium name="Lawrence Berkeley National Laboratory"/>
            <person name="Harder C.B."/>
            <person name="Miyauchi S."/>
            <person name="Viragh M."/>
            <person name="Kuo A."/>
            <person name="Thoen E."/>
            <person name="Andreopoulos B."/>
            <person name="Lu D."/>
            <person name="Skrede I."/>
            <person name="Drula E."/>
            <person name="Henrissat B."/>
            <person name="Morin E."/>
            <person name="Kohler A."/>
            <person name="Barry K."/>
            <person name="LaButti K."/>
            <person name="Morin E."/>
            <person name="Salamov A."/>
            <person name="Lipzen A."/>
            <person name="Mereny Z."/>
            <person name="Hegedus B."/>
            <person name="Baldrian P."/>
            <person name="Stursova M."/>
            <person name="Weitz H."/>
            <person name="Taylor A."/>
            <person name="Grigoriev I.V."/>
            <person name="Nagy L.G."/>
            <person name="Martin F."/>
            <person name="Kauserud H."/>
        </authorList>
    </citation>
    <scope>NUCLEOTIDE SEQUENCE</scope>
    <source>
        <strain evidence="2">CBHHK067</strain>
    </source>
</reference>
<organism evidence="2 3">
    <name type="scientific">Mycena rosella</name>
    <name type="common">Pink bonnet</name>
    <name type="synonym">Agaricus rosellus</name>
    <dbReference type="NCBI Taxonomy" id="1033263"/>
    <lineage>
        <taxon>Eukaryota</taxon>
        <taxon>Fungi</taxon>
        <taxon>Dikarya</taxon>
        <taxon>Basidiomycota</taxon>
        <taxon>Agaricomycotina</taxon>
        <taxon>Agaricomycetes</taxon>
        <taxon>Agaricomycetidae</taxon>
        <taxon>Agaricales</taxon>
        <taxon>Marasmiineae</taxon>
        <taxon>Mycenaceae</taxon>
        <taxon>Mycena</taxon>
    </lineage>
</organism>
<protein>
    <submittedName>
        <fullName evidence="2">Uncharacterized protein</fullName>
    </submittedName>
</protein>
<feature type="compositionally biased region" description="Low complexity" evidence="1">
    <location>
        <begin position="100"/>
        <end position="112"/>
    </location>
</feature>
<feature type="compositionally biased region" description="Basic and acidic residues" evidence="1">
    <location>
        <begin position="25"/>
        <end position="48"/>
    </location>
</feature>
<feature type="compositionally biased region" description="Basic and acidic residues" evidence="1">
    <location>
        <begin position="89"/>
        <end position="98"/>
    </location>
</feature>
<accession>A0AAD7H2M1</accession>
<dbReference type="Proteomes" id="UP001221757">
    <property type="component" value="Unassembled WGS sequence"/>
</dbReference>
<gene>
    <name evidence="2" type="ORF">B0H17DRAFT_1190218</name>
</gene>
<keyword evidence="3" id="KW-1185">Reference proteome</keyword>
<proteinExistence type="predicted"/>
<dbReference type="AlphaFoldDB" id="A0AAD7H2M1"/>
<name>A0AAD7H2M1_MYCRO</name>
<evidence type="ECO:0000256" key="1">
    <source>
        <dbReference type="SAM" id="MobiDB-lite"/>
    </source>
</evidence>
<feature type="region of interest" description="Disordered" evidence="1">
    <location>
        <begin position="1"/>
        <end position="116"/>
    </location>
</feature>
<dbReference type="EMBL" id="JARKIE010000001">
    <property type="protein sequence ID" value="KAJ7710482.1"/>
    <property type="molecule type" value="Genomic_DNA"/>
</dbReference>
<comment type="caution">
    <text evidence="2">The sequence shown here is derived from an EMBL/GenBank/DDBJ whole genome shotgun (WGS) entry which is preliminary data.</text>
</comment>
<evidence type="ECO:0000313" key="3">
    <source>
        <dbReference type="Proteomes" id="UP001221757"/>
    </source>
</evidence>
<evidence type="ECO:0000313" key="2">
    <source>
        <dbReference type="EMBL" id="KAJ7710482.1"/>
    </source>
</evidence>
<sequence>MAPAFPAASDVASDNGKAKKNSPSKAKDVEEWDKDEKKSPKKAPEPASKRRKSVATEDSDSDAGASASAAKKRGRKSSVKAADNEEDPEPRKTGEKKTLASASASGGAAASANEAPENIEIGDMTEHMHAPTWEHLIKMIDTVERVEEQLVVYFMLNTNEHVKEDSELLQFYGKNLRWKESSD</sequence>